<reference evidence="1 2" key="1">
    <citation type="journal article" date="2016" name="Int. J. Syst. Evol. Microbiol.">
        <title>Desulfotomaculum ferrireducens sp. nov., a moderately thermophilic sulfate-reducing and dissimilatory Fe(III)-reducing bacterium isolated from compost.</title>
        <authorList>
            <person name="Yang G."/>
            <person name="Guo J."/>
            <person name="Zhuang L."/>
            <person name="Yuan Y."/>
            <person name="Zhou S."/>
        </authorList>
    </citation>
    <scope>NUCLEOTIDE SEQUENCE [LARGE SCALE GENOMIC DNA]</scope>
    <source>
        <strain evidence="1 2">GSS09</strain>
    </source>
</reference>
<dbReference type="NCBIfam" id="TIGR04223">
    <property type="entry name" value="quorum_AgrD"/>
    <property type="match status" value="1"/>
</dbReference>
<name>A0A1S6IZ44_9FIRM</name>
<dbReference type="RefSeq" id="WP_077715086.1">
    <property type="nucleotide sequence ID" value="NZ_CP019698.1"/>
</dbReference>
<organism evidence="1 2">
    <name type="scientific">Desulforamulus ferrireducens</name>
    <dbReference type="NCBI Taxonomy" id="1833852"/>
    <lineage>
        <taxon>Bacteria</taxon>
        <taxon>Bacillati</taxon>
        <taxon>Bacillota</taxon>
        <taxon>Clostridia</taxon>
        <taxon>Eubacteriales</taxon>
        <taxon>Peptococcaceae</taxon>
        <taxon>Desulforamulus</taxon>
    </lineage>
</organism>
<dbReference type="InterPro" id="IPR009229">
    <property type="entry name" value="AgrD"/>
</dbReference>
<dbReference type="Proteomes" id="UP000189464">
    <property type="component" value="Chromosome"/>
</dbReference>
<accession>A0A1S6IZ44</accession>
<evidence type="ECO:0000313" key="1">
    <source>
        <dbReference type="EMBL" id="AQS60044.1"/>
    </source>
</evidence>
<gene>
    <name evidence="1" type="ORF">B0537_13760</name>
</gene>
<dbReference type="STRING" id="1833852.B0537_13760"/>
<dbReference type="EMBL" id="CP019698">
    <property type="protein sequence ID" value="AQS60044.1"/>
    <property type="molecule type" value="Genomic_DNA"/>
</dbReference>
<dbReference type="KEGG" id="dfg:B0537_13760"/>
<sequence length="39" mass="4567">MKLRMVYLLSTLLLFIAQANIGITCLWSHYEPEVPECLR</sequence>
<keyword evidence="2" id="KW-1185">Reference proteome</keyword>
<dbReference type="OrthoDB" id="1809626at2"/>
<protein>
    <submittedName>
        <fullName evidence="1">Autoinducer</fullName>
    </submittedName>
</protein>
<proteinExistence type="predicted"/>
<dbReference type="AlphaFoldDB" id="A0A1S6IZ44"/>
<evidence type="ECO:0000313" key="2">
    <source>
        <dbReference type="Proteomes" id="UP000189464"/>
    </source>
</evidence>